<keyword evidence="4" id="KW-1003">Cell membrane</keyword>
<dbReference type="GO" id="GO:0005524">
    <property type="term" value="F:ATP binding"/>
    <property type="evidence" value="ECO:0007669"/>
    <property type="project" value="UniProtKB-KW"/>
</dbReference>
<evidence type="ECO:0000256" key="7">
    <source>
        <dbReference type="ARBA" id="ARBA00023136"/>
    </source>
</evidence>
<dbReference type="KEGG" id="ica:Intca_1585"/>
<dbReference type="Proteomes" id="UP000008914">
    <property type="component" value="Chromosome"/>
</dbReference>
<dbReference type="HOGENOM" id="CLU_000604_1_23_11"/>
<dbReference type="RefSeq" id="WP_013492413.1">
    <property type="nucleotide sequence ID" value="NC_014830.1"/>
</dbReference>
<evidence type="ECO:0000313" key="10">
    <source>
        <dbReference type="Proteomes" id="UP000008914"/>
    </source>
</evidence>
<keyword evidence="3" id="KW-0813">Transport</keyword>
<reference evidence="9 10" key="1">
    <citation type="journal article" date="2010" name="Stand. Genomic Sci.">
        <title>Complete genome sequence of Intrasporangium calvum type strain (7 KIP).</title>
        <authorList>
            <person name="Del Rio T.G."/>
            <person name="Chertkov O."/>
            <person name="Yasawong M."/>
            <person name="Lucas S."/>
            <person name="Deshpande S."/>
            <person name="Cheng J.F."/>
            <person name="Detter C."/>
            <person name="Tapia R."/>
            <person name="Han C."/>
            <person name="Goodwin L."/>
            <person name="Pitluck S."/>
            <person name="Liolios K."/>
            <person name="Ivanova N."/>
            <person name="Mavromatis K."/>
            <person name="Pati A."/>
            <person name="Chen A."/>
            <person name="Palaniappan K."/>
            <person name="Land M."/>
            <person name="Hauser L."/>
            <person name="Chang Y.J."/>
            <person name="Jeffries C.D."/>
            <person name="Rohde M."/>
            <person name="Pukall R."/>
            <person name="Sikorski J."/>
            <person name="Goker M."/>
            <person name="Woyke T."/>
            <person name="Bristow J."/>
            <person name="Eisen J.A."/>
            <person name="Markowitz V."/>
            <person name="Hugenholtz P."/>
            <person name="Kyrpides N.C."/>
            <person name="Klenk H.P."/>
            <person name="Lapidus A."/>
        </authorList>
    </citation>
    <scope>NUCLEOTIDE SEQUENCE [LARGE SCALE GENOMIC DNA]</scope>
    <source>
        <strain evidence="10">ATCC 23552 / DSM 43043 / JCM 3097 / NBRC 12989 / 7 KIP</strain>
    </source>
</reference>
<dbReference type="SUPFAM" id="SSF52540">
    <property type="entry name" value="P-loop containing nucleoside triphosphate hydrolases"/>
    <property type="match status" value="1"/>
</dbReference>
<protein>
    <submittedName>
        <fullName evidence="9">Oligopeptide/dipeptide ABC transporter, ATPase subunit</fullName>
    </submittedName>
</protein>
<dbReference type="EMBL" id="CP002343">
    <property type="protein sequence ID" value="ADU48098.1"/>
    <property type="molecule type" value="Genomic_DNA"/>
</dbReference>
<dbReference type="InterPro" id="IPR017871">
    <property type="entry name" value="ABC_transporter-like_CS"/>
</dbReference>
<dbReference type="GO" id="GO:0015833">
    <property type="term" value="P:peptide transport"/>
    <property type="evidence" value="ECO:0007669"/>
    <property type="project" value="InterPro"/>
</dbReference>
<dbReference type="GO" id="GO:0005886">
    <property type="term" value="C:plasma membrane"/>
    <property type="evidence" value="ECO:0007669"/>
    <property type="project" value="UniProtKB-SubCell"/>
</dbReference>
<dbReference type="CDD" id="cd03257">
    <property type="entry name" value="ABC_NikE_OppD_transporters"/>
    <property type="match status" value="1"/>
</dbReference>
<organism evidence="9 10">
    <name type="scientific">Intrasporangium calvum (strain ATCC 23552 / DSM 43043 / JCM 3097 / NBRC 12989 / NCIMB 10167 / NRRL B-3866 / 7 KIP)</name>
    <dbReference type="NCBI Taxonomy" id="710696"/>
    <lineage>
        <taxon>Bacteria</taxon>
        <taxon>Bacillati</taxon>
        <taxon>Actinomycetota</taxon>
        <taxon>Actinomycetes</taxon>
        <taxon>Micrococcales</taxon>
        <taxon>Intrasporangiaceae</taxon>
        <taxon>Intrasporangium</taxon>
    </lineage>
</organism>
<accession>E6S8W1</accession>
<sequence length="340" mass="36407">MTPADVVLEVTDLSVAFPTEEGVVRAVSGLSYQARLGRTLAIVGESGSGKSVAGMAVLGLHDPRRTRTTGSIRLEGEEVVGASEWTLQALRSTTAAMVFQDPMSSLHPFHRVGRQVAEAYLAHHSVSKAVAHQRAVEMLDRVGIPNPHRRANQFPHEFSGGMRQRAMIALGLVNNPRLLIADEPTTALDVTVQAQILDLLGDLRREFGSAVILITHDLAVVAETADDLLVMYAGRAVEQGPAREVLSRPSHPYTEALLRSIPSPSEDAAQLRPIRGAPPSLLTPPPGCSFHPRCAFSDGMGAVCRTDAPAWRPTPGLVNRHLRCHLADPVAAIEIAGGAR</sequence>
<name>E6S8W1_INTC7</name>
<keyword evidence="6" id="KW-0067">ATP-binding</keyword>
<dbReference type="NCBIfam" id="TIGR01727">
    <property type="entry name" value="oligo_HPY"/>
    <property type="match status" value="1"/>
</dbReference>
<keyword evidence="5" id="KW-0547">Nucleotide-binding</keyword>
<evidence type="ECO:0000256" key="2">
    <source>
        <dbReference type="ARBA" id="ARBA00005417"/>
    </source>
</evidence>
<comment type="subcellular location">
    <subcellularLocation>
        <location evidence="1">Cell membrane</location>
        <topology evidence="1">Peripheral membrane protein</topology>
    </subcellularLocation>
</comment>
<feature type="domain" description="ABC transporter" evidence="8">
    <location>
        <begin position="8"/>
        <end position="258"/>
    </location>
</feature>
<comment type="similarity">
    <text evidence="2">Belongs to the ABC transporter superfamily.</text>
</comment>
<dbReference type="InterPro" id="IPR027417">
    <property type="entry name" value="P-loop_NTPase"/>
</dbReference>
<keyword evidence="7" id="KW-0472">Membrane</keyword>
<dbReference type="PROSITE" id="PS00211">
    <property type="entry name" value="ABC_TRANSPORTER_1"/>
    <property type="match status" value="1"/>
</dbReference>
<dbReference type="AlphaFoldDB" id="E6S8W1"/>
<dbReference type="OrthoDB" id="8481147at2"/>
<dbReference type="PANTHER" id="PTHR43297">
    <property type="entry name" value="OLIGOPEPTIDE TRANSPORT ATP-BINDING PROTEIN APPD"/>
    <property type="match status" value="1"/>
</dbReference>
<evidence type="ECO:0000256" key="4">
    <source>
        <dbReference type="ARBA" id="ARBA00022475"/>
    </source>
</evidence>
<dbReference type="PANTHER" id="PTHR43297:SF2">
    <property type="entry name" value="DIPEPTIDE TRANSPORT ATP-BINDING PROTEIN DPPD"/>
    <property type="match status" value="1"/>
</dbReference>
<dbReference type="InterPro" id="IPR003593">
    <property type="entry name" value="AAA+_ATPase"/>
</dbReference>
<dbReference type="Pfam" id="PF00005">
    <property type="entry name" value="ABC_tran"/>
    <property type="match status" value="1"/>
</dbReference>
<dbReference type="FunFam" id="3.40.50.300:FF:000016">
    <property type="entry name" value="Oligopeptide ABC transporter ATP-binding component"/>
    <property type="match status" value="1"/>
</dbReference>
<evidence type="ECO:0000256" key="6">
    <source>
        <dbReference type="ARBA" id="ARBA00022840"/>
    </source>
</evidence>
<dbReference type="InterPro" id="IPR050388">
    <property type="entry name" value="ABC_Ni/Peptide_Import"/>
</dbReference>
<dbReference type="PROSITE" id="PS50893">
    <property type="entry name" value="ABC_TRANSPORTER_2"/>
    <property type="match status" value="1"/>
</dbReference>
<proteinExistence type="inferred from homology"/>
<dbReference type="eggNOG" id="COG0444">
    <property type="taxonomic scope" value="Bacteria"/>
</dbReference>
<dbReference type="GO" id="GO:0016887">
    <property type="term" value="F:ATP hydrolysis activity"/>
    <property type="evidence" value="ECO:0007669"/>
    <property type="project" value="InterPro"/>
</dbReference>
<evidence type="ECO:0000259" key="8">
    <source>
        <dbReference type="PROSITE" id="PS50893"/>
    </source>
</evidence>
<evidence type="ECO:0000313" key="9">
    <source>
        <dbReference type="EMBL" id="ADU48098.1"/>
    </source>
</evidence>
<dbReference type="Gene3D" id="3.40.50.300">
    <property type="entry name" value="P-loop containing nucleotide triphosphate hydrolases"/>
    <property type="match status" value="1"/>
</dbReference>
<evidence type="ECO:0000256" key="5">
    <source>
        <dbReference type="ARBA" id="ARBA00022741"/>
    </source>
</evidence>
<keyword evidence="10" id="KW-1185">Reference proteome</keyword>
<evidence type="ECO:0000256" key="3">
    <source>
        <dbReference type="ARBA" id="ARBA00022448"/>
    </source>
</evidence>
<dbReference type="InterPro" id="IPR013563">
    <property type="entry name" value="Oligopep_ABC_C"/>
</dbReference>
<dbReference type="SMART" id="SM00382">
    <property type="entry name" value="AAA"/>
    <property type="match status" value="1"/>
</dbReference>
<dbReference type="InterPro" id="IPR003439">
    <property type="entry name" value="ABC_transporter-like_ATP-bd"/>
</dbReference>
<gene>
    <name evidence="9" type="ordered locus">Intca_1585</name>
</gene>
<dbReference type="STRING" id="710696.Intca_1585"/>
<evidence type="ECO:0000256" key="1">
    <source>
        <dbReference type="ARBA" id="ARBA00004202"/>
    </source>
</evidence>
<dbReference type="Pfam" id="PF08352">
    <property type="entry name" value="oligo_HPY"/>
    <property type="match status" value="1"/>
</dbReference>